<protein>
    <submittedName>
        <fullName evidence="1">Unannotated protein</fullName>
    </submittedName>
</protein>
<gene>
    <name evidence="1" type="ORF">UFOPK2399_01322</name>
</gene>
<accession>A0A6J6PP98</accession>
<dbReference type="AlphaFoldDB" id="A0A6J6PP98"/>
<proteinExistence type="predicted"/>
<reference evidence="1" key="1">
    <citation type="submission" date="2020-05" db="EMBL/GenBank/DDBJ databases">
        <authorList>
            <person name="Chiriac C."/>
            <person name="Salcher M."/>
            <person name="Ghai R."/>
            <person name="Kavagutti S V."/>
        </authorList>
    </citation>
    <scope>NUCLEOTIDE SEQUENCE</scope>
</reference>
<dbReference type="EMBL" id="CAEZXP010000004">
    <property type="protein sequence ID" value="CAB4700627.1"/>
    <property type="molecule type" value="Genomic_DNA"/>
</dbReference>
<evidence type="ECO:0000313" key="1">
    <source>
        <dbReference type="EMBL" id="CAB4700627.1"/>
    </source>
</evidence>
<name>A0A6J6PP98_9ZZZZ</name>
<organism evidence="1">
    <name type="scientific">freshwater metagenome</name>
    <dbReference type="NCBI Taxonomy" id="449393"/>
    <lineage>
        <taxon>unclassified sequences</taxon>
        <taxon>metagenomes</taxon>
        <taxon>ecological metagenomes</taxon>
    </lineage>
</organism>
<sequence length="405" mass="44078">MAHRAPHLYDSLRRYCLAAFAVERGAELPFAFEEHATREGPSLYEYRPLVRGFIDDQAPTLRRLPDTRNAIDDLRREPAAAIFAKGHTGGLSADADDALFRSILLPMLSAVAERCGGFDWEDDAFDHAYADIETALFGTNRSYAAIAPLIGLQAGSPVELGGDIRIRHVVAGEVSTLWPEARGLMPAEFGRDVDRLCILELTRELDSHDAEPPDAAGELADAVTALRLATAGAIAAGPVVFERLDFRPLRISPLLPIAATEPRGESIRLDSLRGRLAADLRSRLTIADGDRGLGEALDRWELSLFAEEPFRSSQLADALTSLLGNDDGRWAASLRGAVLLGEKTAERADLLQRLRAEHLDKVARDAIRRALVETLLHGNRVELVQALDETLLGVRPRPAAASIAA</sequence>